<dbReference type="SUPFAM" id="SSF56954">
    <property type="entry name" value="Outer membrane efflux proteins (OEP)"/>
    <property type="match status" value="1"/>
</dbReference>
<proteinExistence type="inferred from homology"/>
<dbReference type="InterPro" id="IPR003423">
    <property type="entry name" value="OMP_efflux"/>
</dbReference>
<keyword evidence="2" id="KW-0175">Coiled coil</keyword>
<dbReference type="Pfam" id="PF02321">
    <property type="entry name" value="OEP"/>
    <property type="match status" value="2"/>
</dbReference>
<dbReference type="AlphaFoldDB" id="A0A0S2TAU3"/>
<dbReference type="InterPro" id="IPR010131">
    <property type="entry name" value="MdtP/NodT-like"/>
</dbReference>
<reference evidence="4" key="1">
    <citation type="submission" date="2015-10" db="EMBL/GenBank/DDBJ databases">
        <title>Description of Candidatus Tenderia electrophaga gen. nov, sp. nov., an Uncultivated Electroautotroph from a Biocathode Enrichment.</title>
        <authorList>
            <person name="Eddie B.J."/>
            <person name="Malanoski A.P."/>
            <person name="Wang Z."/>
            <person name="Hall R.J."/>
            <person name="Oh S.D."/>
            <person name="Heiner C."/>
            <person name="Lin B."/>
            <person name="Strycharz-Glaven S.M."/>
        </authorList>
    </citation>
    <scope>NUCLEOTIDE SEQUENCE [LARGE SCALE GENOMIC DNA]</scope>
    <source>
        <strain evidence="4">NRL1</strain>
    </source>
</reference>
<evidence type="ECO:0000313" key="5">
    <source>
        <dbReference type="Proteomes" id="UP000055136"/>
    </source>
</evidence>
<dbReference type="PANTHER" id="PTHR30203">
    <property type="entry name" value="OUTER MEMBRANE CATION EFFLUX PROTEIN"/>
    <property type="match status" value="1"/>
</dbReference>
<dbReference type="GO" id="GO:0015562">
    <property type="term" value="F:efflux transmembrane transporter activity"/>
    <property type="evidence" value="ECO:0007669"/>
    <property type="project" value="InterPro"/>
</dbReference>
<evidence type="ECO:0000256" key="3">
    <source>
        <dbReference type="SAM" id="SignalP"/>
    </source>
</evidence>
<dbReference type="Gene3D" id="1.20.1600.10">
    <property type="entry name" value="Outer membrane efflux proteins (OEP)"/>
    <property type="match status" value="1"/>
</dbReference>
<dbReference type="Proteomes" id="UP000055136">
    <property type="component" value="Chromosome"/>
</dbReference>
<feature type="chain" id="PRO_5006604806" description="Transporter" evidence="3">
    <location>
        <begin position="24"/>
        <end position="424"/>
    </location>
</feature>
<dbReference type="STRING" id="1748243.Tel_03380"/>
<feature type="signal peptide" evidence="3">
    <location>
        <begin position="1"/>
        <end position="23"/>
    </location>
</feature>
<comment type="similarity">
    <text evidence="1">Belongs to the outer membrane factor (OMF) (TC 1.B.17) family.</text>
</comment>
<evidence type="ECO:0008006" key="6">
    <source>
        <dbReference type="Google" id="ProtNLM"/>
    </source>
</evidence>
<dbReference type="KEGG" id="tee:Tel_03380"/>
<evidence type="ECO:0000313" key="4">
    <source>
        <dbReference type="EMBL" id="ALP52261.1"/>
    </source>
</evidence>
<gene>
    <name evidence="4" type="ORF">Tel_03380</name>
</gene>
<organism evidence="4 5">
    <name type="scientific">Candidatus Tenderia electrophaga</name>
    <dbReference type="NCBI Taxonomy" id="1748243"/>
    <lineage>
        <taxon>Bacteria</taxon>
        <taxon>Pseudomonadati</taxon>
        <taxon>Pseudomonadota</taxon>
        <taxon>Gammaproteobacteria</taxon>
        <taxon>Candidatus Tenderiales</taxon>
        <taxon>Candidatus Tenderiaceae</taxon>
        <taxon>Candidatus Tenderia</taxon>
    </lineage>
</organism>
<feature type="coiled-coil region" evidence="2">
    <location>
        <begin position="183"/>
        <end position="213"/>
    </location>
</feature>
<evidence type="ECO:0000256" key="2">
    <source>
        <dbReference type="SAM" id="Coils"/>
    </source>
</evidence>
<dbReference type="EMBL" id="CP013099">
    <property type="protein sequence ID" value="ALP52261.1"/>
    <property type="molecule type" value="Genomic_DNA"/>
</dbReference>
<evidence type="ECO:0000256" key="1">
    <source>
        <dbReference type="ARBA" id="ARBA00007613"/>
    </source>
</evidence>
<protein>
    <recommendedName>
        <fullName evidence="6">Transporter</fullName>
    </recommendedName>
</protein>
<keyword evidence="3" id="KW-0732">Signal</keyword>
<accession>A0A0S2TAU3</accession>
<dbReference type="PANTHER" id="PTHR30203:SF24">
    <property type="entry name" value="BLR4935 PROTEIN"/>
    <property type="match status" value="1"/>
</dbReference>
<sequence length="424" mass="46871">MNNFSVSCVAVVLMLVLAGRALAAPALETDTLSLPEALRQGLAQSPGLAASRAMALAARARVPQAGSLPDPRLNIGLANLPSDSFSLSQDPMSQIQVGISQALPFPGKRGLEEEVAEYHAEAARQGSDEARLALLRDIKQAWWGLFYFDRALETNANNRGLFEQQLETAQTRYTVGRGEQHDILLAQLELARLDDERLQLQQARGETEILLNRLLNRPPETAIHLPEQSAAALPLLSDMAQLQAVALNQRPDLFAAQARLEAARAQRALSARDQYPDFTLGAIYGRRDGRQDLASIQFSMSLPLYAGRKQSKAEDQRQAELIAAQEQLRDLHSRVSAAVASAVLRYRRARDQVTLFEQAILPQARQTVEAMLAGYQVNKTAFINLVQAQADLYDYETRYWRVYSAAHQALAELAAAIGEERMYE</sequence>
<name>A0A0S2TAU3_9GAMM</name>
<keyword evidence="5" id="KW-1185">Reference proteome</keyword>